<reference evidence="1 2" key="1">
    <citation type="journal article" date="2013" name="PLoS ONE">
        <title>Genomic and secretomic analyses reveal unique features of the lignocellulolytic enzyme system of Penicillium decumbens.</title>
        <authorList>
            <person name="Liu G."/>
            <person name="Zhang L."/>
            <person name="Wei X."/>
            <person name="Zou G."/>
            <person name="Qin Y."/>
            <person name="Ma L."/>
            <person name="Li J."/>
            <person name="Zheng H."/>
            <person name="Wang S."/>
            <person name="Wang C."/>
            <person name="Xun L."/>
            <person name="Zhao G.-P."/>
            <person name="Zhou Z."/>
            <person name="Qu Y."/>
        </authorList>
    </citation>
    <scope>NUCLEOTIDE SEQUENCE [LARGE SCALE GENOMIC DNA]</scope>
    <source>
        <strain evidence="2">114-2 / CGMCC 5302</strain>
    </source>
</reference>
<dbReference type="Proteomes" id="UP000019376">
    <property type="component" value="Unassembled WGS sequence"/>
</dbReference>
<dbReference type="EMBL" id="KB644410">
    <property type="protein sequence ID" value="EPS27507.1"/>
    <property type="molecule type" value="Genomic_DNA"/>
</dbReference>
<evidence type="ECO:0000313" key="1">
    <source>
        <dbReference type="EMBL" id="EPS27507.1"/>
    </source>
</evidence>
<dbReference type="HOGENOM" id="CLU_027893_0_0_1"/>
<organism evidence="1 2">
    <name type="scientific">Penicillium oxalicum (strain 114-2 / CGMCC 5302)</name>
    <name type="common">Penicillium decumbens</name>
    <dbReference type="NCBI Taxonomy" id="933388"/>
    <lineage>
        <taxon>Eukaryota</taxon>
        <taxon>Fungi</taxon>
        <taxon>Dikarya</taxon>
        <taxon>Ascomycota</taxon>
        <taxon>Pezizomycotina</taxon>
        <taxon>Eurotiomycetes</taxon>
        <taxon>Eurotiomycetidae</taxon>
        <taxon>Eurotiales</taxon>
        <taxon>Aspergillaceae</taxon>
        <taxon>Penicillium</taxon>
    </lineage>
</organism>
<protein>
    <submittedName>
        <fullName evidence="1">Uncharacterized protein</fullName>
    </submittedName>
</protein>
<keyword evidence="2" id="KW-1185">Reference proteome</keyword>
<proteinExistence type="predicted"/>
<name>S8AZR2_PENO1</name>
<accession>S8AZR2</accession>
<dbReference type="eggNOG" id="ENOG502RNIF">
    <property type="taxonomic scope" value="Eukaryota"/>
</dbReference>
<dbReference type="STRING" id="933388.S8AZR2"/>
<gene>
    <name evidence="1" type="ORF">PDE_02450</name>
</gene>
<dbReference type="AlphaFoldDB" id="S8AZR2"/>
<dbReference type="OrthoDB" id="4442598at2759"/>
<sequence length="648" mass="72684">MGSPSSQMLLSFGRTAPGITFRRQTVRLLCSSSVEPSHSSADPSPTQLLRCLLTSSNQHNSEAHLHSARRKEILSLIDSQWVSGSPHPALWDSLKGVHPTNRKEEAMRLYSVNNLSTLREISERLLVDDYGAKLFHKHLEASKVMQRCEEHSSYSELVSFFSDVHVRLARLELPQLRTTLGLKYAALDLAMPAFQEFLRIRQSLNGPPLKFPSSASVIHALHESTESVLFARPDYDTAFILSTLTSEGDYSLSKGINFHEILHASPDGDWSTWSAYLCLLAKLHSRDALCSSWRQYLSIYTKDSENSCHHAYDLIVALVRARRSEEAALFLEQIAQRSEDNLPFFSTFADVQVLLGDPIVSEAIPDLIQGREYEGLLETYLEDVESRLGITWKHVEQQSEVKVHVSVAPDSPWTVFRDQPLFTIDGESAGYEHWARIWSVIQSLGCSKSLNDLEKIVDVLNEQDGCPQQVVVQPSSSTMHNTLKPIPASTEFQWNPEQAPLEISERPFPSFSDRPPASTPALFGLLRARAVVKGVPQDNNKCLHLLQLGSLYMRADQQSPWQQSGYIVAWDRQLGGMIALYVGRAFGVVDRGQTPLSAPLGSILHIEPAHAPSRKQRCSGRQSRISDYASSYYLDLDSSPNLEYQKKM</sequence>
<evidence type="ECO:0000313" key="2">
    <source>
        <dbReference type="Proteomes" id="UP000019376"/>
    </source>
</evidence>
<dbReference type="PhylomeDB" id="S8AZR2"/>